<sequence length="183" mass="21164">MVRLETERLIIRRWKPEDLDSFAALCADPEVMEHFPATLSRQETQSLIDRMNTNHNKDGYSFMACELKSTGDFIGFVGLSYFTQETHFSPCVEVGWRLHKRFWGQGYAPEGAKAVIKYAFEVLKVPEVIAMTAVGNLNSRRVMEKIGMTYNPQDDFDHPKVEDGHRLKRHVLYRIKPGQLKNE</sequence>
<dbReference type="Proteomes" id="UP000075320">
    <property type="component" value="Unassembled WGS sequence"/>
</dbReference>
<evidence type="ECO:0000313" key="2">
    <source>
        <dbReference type="EMBL" id="KYG64138.1"/>
    </source>
</evidence>
<evidence type="ECO:0000259" key="1">
    <source>
        <dbReference type="PROSITE" id="PS51186"/>
    </source>
</evidence>
<reference evidence="2 3" key="1">
    <citation type="submission" date="2016-03" db="EMBL/GenBank/DDBJ databases">
        <authorList>
            <person name="Ploux O."/>
        </authorList>
    </citation>
    <scope>NUCLEOTIDE SEQUENCE [LARGE SCALE GENOMIC DNA]</scope>
    <source>
        <strain evidence="2 3">R0</strain>
    </source>
</reference>
<dbReference type="OrthoDB" id="9804153at2"/>
<organism evidence="2 3">
    <name type="scientific">Bdellovibrio bacteriovorus</name>
    <dbReference type="NCBI Taxonomy" id="959"/>
    <lineage>
        <taxon>Bacteria</taxon>
        <taxon>Pseudomonadati</taxon>
        <taxon>Bdellovibrionota</taxon>
        <taxon>Bdellovibrionia</taxon>
        <taxon>Bdellovibrionales</taxon>
        <taxon>Pseudobdellovibrionaceae</taxon>
        <taxon>Bdellovibrio</taxon>
    </lineage>
</organism>
<dbReference type="EMBL" id="LUKE01000003">
    <property type="protein sequence ID" value="KYG64138.1"/>
    <property type="molecule type" value="Genomic_DNA"/>
</dbReference>
<dbReference type="Gene3D" id="3.40.630.30">
    <property type="match status" value="1"/>
</dbReference>
<dbReference type="InterPro" id="IPR016181">
    <property type="entry name" value="Acyl_CoA_acyltransferase"/>
</dbReference>
<feature type="domain" description="N-acetyltransferase" evidence="1">
    <location>
        <begin position="9"/>
        <end position="168"/>
    </location>
</feature>
<dbReference type="InterPro" id="IPR051531">
    <property type="entry name" value="N-acetyltransferase"/>
</dbReference>
<keyword evidence="2" id="KW-0808">Transferase</keyword>
<accession>A0A150WK50</accession>
<dbReference type="GO" id="GO:0016747">
    <property type="term" value="F:acyltransferase activity, transferring groups other than amino-acyl groups"/>
    <property type="evidence" value="ECO:0007669"/>
    <property type="project" value="InterPro"/>
</dbReference>
<dbReference type="PANTHER" id="PTHR43792:SF1">
    <property type="entry name" value="N-ACETYLTRANSFERASE DOMAIN-CONTAINING PROTEIN"/>
    <property type="match status" value="1"/>
</dbReference>
<dbReference type="PANTHER" id="PTHR43792">
    <property type="entry name" value="GNAT FAMILY, PUTATIVE (AFU_ORTHOLOGUE AFUA_3G00765)-RELATED-RELATED"/>
    <property type="match status" value="1"/>
</dbReference>
<proteinExistence type="predicted"/>
<keyword evidence="3" id="KW-1185">Reference proteome</keyword>
<gene>
    <name evidence="2" type="ORF">AZI86_13365</name>
</gene>
<dbReference type="InterPro" id="IPR000182">
    <property type="entry name" value="GNAT_dom"/>
</dbReference>
<dbReference type="SUPFAM" id="SSF55729">
    <property type="entry name" value="Acyl-CoA N-acyltransferases (Nat)"/>
    <property type="match status" value="1"/>
</dbReference>
<protein>
    <submittedName>
        <fullName evidence="2">GNAT family acetyltransferase</fullName>
    </submittedName>
</protein>
<comment type="caution">
    <text evidence="2">The sequence shown here is derived from an EMBL/GenBank/DDBJ whole genome shotgun (WGS) entry which is preliminary data.</text>
</comment>
<dbReference type="AlphaFoldDB" id="A0A150WK50"/>
<dbReference type="Pfam" id="PF13302">
    <property type="entry name" value="Acetyltransf_3"/>
    <property type="match status" value="1"/>
</dbReference>
<dbReference type="PROSITE" id="PS51186">
    <property type="entry name" value="GNAT"/>
    <property type="match status" value="1"/>
</dbReference>
<name>A0A150WK50_BDEBC</name>
<evidence type="ECO:0000313" key="3">
    <source>
        <dbReference type="Proteomes" id="UP000075320"/>
    </source>
</evidence>